<sequence>NLHANDESVPCYLRGSVDDILVLSESFDKHIEDLKTVFERLRQCCLRALRDKCSFFRVSVKYLGHIISPDGIQTDFDKVAAIKDMKPPRCKKHVQSFVQTCSWYRKFVPNFLMLLVR</sequence>
<dbReference type="Gene3D" id="3.30.70.270">
    <property type="match status" value="2"/>
</dbReference>
<dbReference type="EMBL" id="GALX01000230">
    <property type="protein sequence ID" value="JAB68236.1"/>
    <property type="molecule type" value="Transcribed_RNA"/>
</dbReference>
<feature type="domain" description="Reverse transcriptase" evidence="1">
    <location>
        <begin position="17"/>
        <end position="67"/>
    </location>
</feature>
<organism evidence="2">
    <name type="scientific">Anoplophora glabripennis</name>
    <name type="common">Asian longhorn beetle</name>
    <name type="synonym">Anoplophora nobilis</name>
    <dbReference type="NCBI Taxonomy" id="217634"/>
    <lineage>
        <taxon>Eukaryota</taxon>
        <taxon>Metazoa</taxon>
        <taxon>Ecdysozoa</taxon>
        <taxon>Arthropoda</taxon>
        <taxon>Hexapoda</taxon>
        <taxon>Insecta</taxon>
        <taxon>Pterygota</taxon>
        <taxon>Neoptera</taxon>
        <taxon>Endopterygota</taxon>
        <taxon>Coleoptera</taxon>
        <taxon>Polyphaga</taxon>
        <taxon>Cucujiformia</taxon>
        <taxon>Chrysomeloidea</taxon>
        <taxon>Cerambycidae</taxon>
        <taxon>Lamiinae</taxon>
        <taxon>Lamiini</taxon>
        <taxon>Anoplophora</taxon>
    </lineage>
</organism>
<dbReference type="SUPFAM" id="SSF56672">
    <property type="entry name" value="DNA/RNA polymerases"/>
    <property type="match status" value="1"/>
</dbReference>
<protein>
    <submittedName>
        <fullName evidence="2">Retrovirus-related Pol polyprotein</fullName>
    </submittedName>
</protein>
<evidence type="ECO:0000259" key="1">
    <source>
        <dbReference type="Pfam" id="PF00078"/>
    </source>
</evidence>
<evidence type="ECO:0000313" key="2">
    <source>
        <dbReference type="EMBL" id="JAB68236.1"/>
    </source>
</evidence>
<name>V5IB14_ANOGL</name>
<dbReference type="InterPro" id="IPR043502">
    <property type="entry name" value="DNA/RNA_pol_sf"/>
</dbReference>
<gene>
    <name evidence="2" type="primary">POL3</name>
</gene>
<dbReference type="AlphaFoldDB" id="V5IB14"/>
<proteinExistence type="predicted"/>
<accession>V5IB14</accession>
<feature type="non-terminal residue" evidence="2">
    <location>
        <position position="1"/>
    </location>
</feature>
<reference evidence="2" key="1">
    <citation type="submission" date="2013-07" db="EMBL/GenBank/DDBJ databases">
        <title>Midgut Transcriptome Profiling of Anoplphora glabripennis, a Lignocellulose Degrading, Wood-Boring Cerambycid.</title>
        <authorList>
            <person name="Scully E.D."/>
            <person name="Hoover K."/>
            <person name="Carlson J.E."/>
            <person name="Tien M."/>
            <person name="Geib S.M."/>
        </authorList>
    </citation>
    <scope>NUCLEOTIDE SEQUENCE</scope>
</reference>
<dbReference type="Pfam" id="PF00078">
    <property type="entry name" value="RVT_1"/>
    <property type="match status" value="1"/>
</dbReference>
<dbReference type="InterPro" id="IPR043128">
    <property type="entry name" value="Rev_trsase/Diguanyl_cyclase"/>
</dbReference>
<dbReference type="PANTHER" id="PTHR33064">
    <property type="entry name" value="POL PROTEIN"/>
    <property type="match status" value="1"/>
</dbReference>
<dbReference type="InterPro" id="IPR000477">
    <property type="entry name" value="RT_dom"/>
</dbReference>
<dbReference type="GO" id="GO:0071897">
    <property type="term" value="P:DNA biosynthetic process"/>
    <property type="evidence" value="ECO:0007669"/>
    <property type="project" value="UniProtKB-ARBA"/>
</dbReference>
<dbReference type="InterPro" id="IPR051320">
    <property type="entry name" value="Viral_Replic_Matur_Polypro"/>
</dbReference>
<dbReference type="PANTHER" id="PTHR33064:SF37">
    <property type="entry name" value="RIBONUCLEASE H"/>
    <property type="match status" value="1"/>
</dbReference>